<evidence type="ECO:0000313" key="2">
    <source>
        <dbReference type="EMBL" id="AWI08343.1"/>
    </source>
</evidence>
<dbReference type="KEGG" id="elut:CKA38_02885"/>
<sequence length="292" mass="33054">MHTTNFKTRPAPKTRLSFRSPMPDFPLCLPVFHMTSHVSSNPDGIPMLRHIPLEGAYNFRDIGGYETADGRRVRWHRIYRAGQIDKLTDADVETLARRRILTVVDLREKVEYDHAPDRLPAGATIVRCSGGKTDPMENWTHMLAGATSGVPFMKAFYSDIQGLAARFKPFFQTLLDLPDDHALLLHCMAGKDRTGIGIALLMIALGVRRETIVEDYLLTNQYGLRSLNEDVRMKPLGLSEPVMRDLLAAKEEYLQAFFSTLEEHHGSDMQFLAQAIGLSPEKISRLREKFTE</sequence>
<keyword evidence="3" id="KW-1185">Reference proteome</keyword>
<accession>A0A2U8E0G3</accession>
<evidence type="ECO:0000313" key="3">
    <source>
        <dbReference type="Proteomes" id="UP000244896"/>
    </source>
</evidence>
<name>A0A2U8E0G3_9BACT</name>
<gene>
    <name evidence="2" type="ORF">CKA38_02885</name>
</gene>
<dbReference type="InterPro" id="IPR016130">
    <property type="entry name" value="Tyr_Pase_AS"/>
</dbReference>
<dbReference type="AlphaFoldDB" id="A0A2U8E0G3"/>
<dbReference type="Gene3D" id="3.90.190.10">
    <property type="entry name" value="Protein tyrosine phosphatase superfamily"/>
    <property type="match status" value="1"/>
</dbReference>
<evidence type="ECO:0008006" key="4">
    <source>
        <dbReference type="Google" id="ProtNLM"/>
    </source>
</evidence>
<dbReference type="PROSITE" id="PS00383">
    <property type="entry name" value="TYR_PHOSPHATASE_1"/>
    <property type="match status" value="1"/>
</dbReference>
<reference evidence="2 3" key="1">
    <citation type="journal article" date="2018" name="Syst. Appl. Microbiol.">
        <title>Ereboglobus luteus gen. nov. sp. nov. from cockroach guts, and new insights into the oxygen relationship of the genera Opitutus and Didymococcus (Verrucomicrobia: Opitutaceae).</title>
        <authorList>
            <person name="Tegtmeier D."/>
            <person name="Belitz A."/>
            <person name="Radek R."/>
            <person name="Heimerl T."/>
            <person name="Brune A."/>
        </authorList>
    </citation>
    <scope>NUCLEOTIDE SEQUENCE [LARGE SCALE GENOMIC DNA]</scope>
    <source>
        <strain evidence="2 3">Ho45</strain>
    </source>
</reference>
<evidence type="ECO:0000256" key="1">
    <source>
        <dbReference type="ARBA" id="ARBA00009580"/>
    </source>
</evidence>
<dbReference type="PANTHER" id="PTHR31126">
    <property type="entry name" value="TYROSINE-PROTEIN PHOSPHATASE"/>
    <property type="match status" value="1"/>
</dbReference>
<dbReference type="GO" id="GO:0004721">
    <property type="term" value="F:phosphoprotein phosphatase activity"/>
    <property type="evidence" value="ECO:0007669"/>
    <property type="project" value="InterPro"/>
</dbReference>
<dbReference type="EMBL" id="CP023004">
    <property type="protein sequence ID" value="AWI08343.1"/>
    <property type="molecule type" value="Genomic_DNA"/>
</dbReference>
<dbReference type="Pfam" id="PF13350">
    <property type="entry name" value="Y_phosphatase3"/>
    <property type="match status" value="1"/>
</dbReference>
<dbReference type="InterPro" id="IPR029021">
    <property type="entry name" value="Prot-tyrosine_phosphatase-like"/>
</dbReference>
<proteinExistence type="inferred from homology"/>
<dbReference type="PANTHER" id="PTHR31126:SF1">
    <property type="entry name" value="TYROSINE SPECIFIC PROTEIN PHOSPHATASES DOMAIN-CONTAINING PROTEIN"/>
    <property type="match status" value="1"/>
</dbReference>
<protein>
    <recommendedName>
        <fullName evidence="4">Tyrosine specific protein phosphatases domain-containing protein</fullName>
    </recommendedName>
</protein>
<dbReference type="SUPFAM" id="SSF52799">
    <property type="entry name" value="(Phosphotyrosine protein) phosphatases II"/>
    <property type="match status" value="1"/>
</dbReference>
<dbReference type="Proteomes" id="UP000244896">
    <property type="component" value="Chromosome"/>
</dbReference>
<dbReference type="InterPro" id="IPR026893">
    <property type="entry name" value="Tyr/Ser_Pase_IphP-type"/>
</dbReference>
<comment type="similarity">
    <text evidence="1">Belongs to the protein-tyrosine phosphatase family.</text>
</comment>
<organism evidence="2 3">
    <name type="scientific">Ereboglobus luteus</name>
    <dbReference type="NCBI Taxonomy" id="1796921"/>
    <lineage>
        <taxon>Bacteria</taxon>
        <taxon>Pseudomonadati</taxon>
        <taxon>Verrucomicrobiota</taxon>
        <taxon>Opitutia</taxon>
        <taxon>Opitutales</taxon>
        <taxon>Opitutaceae</taxon>
        <taxon>Ereboglobus</taxon>
    </lineage>
</organism>